<protein>
    <submittedName>
        <fullName evidence="2">Uncharacterized protein</fullName>
    </submittedName>
</protein>
<reference evidence="2 3" key="1">
    <citation type="submission" date="2017-03" db="EMBL/GenBank/DDBJ databases">
        <authorList>
            <person name="Safronova V.I."/>
            <person name="Sazanova A.L."/>
            <person name="Chirak E.R."/>
        </authorList>
    </citation>
    <scope>NUCLEOTIDE SEQUENCE [LARGE SCALE GENOMIC DNA]</scope>
    <source>
        <strain evidence="2 3">Tri-43</strain>
    </source>
</reference>
<gene>
    <name evidence="2" type="ORF">B5P46_02020</name>
</gene>
<dbReference type="AlphaFoldDB" id="A0A4Q1UG71"/>
<comment type="caution">
    <text evidence="2">The sequence shown here is derived from an EMBL/GenBank/DDBJ whole genome shotgun (WGS) entry which is preliminary data.</text>
</comment>
<accession>A0A4Q1UG71</accession>
<dbReference type="Proteomes" id="UP000290767">
    <property type="component" value="Unassembled WGS sequence"/>
</dbReference>
<evidence type="ECO:0000313" key="3">
    <source>
        <dbReference type="Proteomes" id="UP000290767"/>
    </source>
</evidence>
<dbReference type="EMBL" id="MZMU01000002">
    <property type="protein sequence ID" value="RXT30167.1"/>
    <property type="molecule type" value="Genomic_DNA"/>
</dbReference>
<organism evidence="2 3">
    <name type="scientific">Rhizobium leguminosarum</name>
    <dbReference type="NCBI Taxonomy" id="384"/>
    <lineage>
        <taxon>Bacteria</taxon>
        <taxon>Pseudomonadati</taxon>
        <taxon>Pseudomonadota</taxon>
        <taxon>Alphaproteobacteria</taxon>
        <taxon>Hyphomicrobiales</taxon>
        <taxon>Rhizobiaceae</taxon>
        <taxon>Rhizobium/Agrobacterium group</taxon>
        <taxon>Rhizobium</taxon>
    </lineage>
</organism>
<feature type="region of interest" description="Disordered" evidence="1">
    <location>
        <begin position="1"/>
        <end position="22"/>
    </location>
</feature>
<name>A0A4Q1UG71_RHILE</name>
<evidence type="ECO:0000313" key="2">
    <source>
        <dbReference type="EMBL" id="RXT30167.1"/>
    </source>
</evidence>
<proteinExistence type="predicted"/>
<feature type="compositionally biased region" description="Basic and acidic residues" evidence="1">
    <location>
        <begin position="1"/>
        <end position="21"/>
    </location>
</feature>
<sequence>MLSSEQKREFHRAFEARRPSADGEADAYLEFDSATPFSPLEDGDLSFRLALTSNETLDLATNPICAGRLAAALLDLISRRGDFVVDLTIWDARSGGAACEAHALTSHTRKAAR</sequence>
<evidence type="ECO:0000256" key="1">
    <source>
        <dbReference type="SAM" id="MobiDB-lite"/>
    </source>
</evidence>